<evidence type="ECO:0000256" key="2">
    <source>
        <dbReference type="SAM" id="MobiDB-lite"/>
    </source>
</evidence>
<dbReference type="Proteomes" id="UP000054466">
    <property type="component" value="Unassembled WGS sequence"/>
</dbReference>
<dbReference type="VEuPathDB" id="FungiDB:PV07_05197"/>
<keyword evidence="1" id="KW-0539">Nucleus</keyword>
<evidence type="ECO:0000313" key="5">
    <source>
        <dbReference type="Proteomes" id="UP000054466"/>
    </source>
</evidence>
<evidence type="ECO:0000256" key="1">
    <source>
        <dbReference type="ARBA" id="ARBA00023242"/>
    </source>
</evidence>
<sequence>MGARLSQLEDRYFQLAATWSRPQLENPLEGSRQSSEARDAAGPSPPVSRTPGQAMVVGGDHSLPQNLWLELEAVPQQGEQQASLDSGCILSKATGQYSLELQPVTGSQMDPSSGHDFRSASTEIADTSGSSLPLHASLLEPDFTIFQKDQPSGDGKSTEVIHGARYRSAFTIFFSQLNPLHGIINENDFYQRFNRLVFDEGASRHHHEDDLFRALVYMIRAVVDLSQSFNPEIAPVPGWTYICKAEKLIQDLPRSKRLNLTMIQCLSLKAIYFTNLAQYDQVRDTVGALVRLCFQCGLHHQSAGSGGAYTAFDTVMRQRAFCCVLNLDRSIALTCRLPCLLRKEDYVFVPPELFDDRCVFPNRTSSARSPETSFIPFLVSMQTLMDIFTSVWEQIHGIKARKITTTEELAAFDHQIMSLREPLPVPLQRTSLMVPNHEYTEPFHLPQRILFHTRLNQLRLLIRHDTSLNFPPPSSVLEEIIDIASDTVHMIVPFIEIPYHKAHRYLSMCCIVNVALSLRSILKRSDLSSTILSRTRAVFATAIVSLEELSKNYPPAKRRVERLRSLVYTTGLSMNPGPLDPELLSITQTTNMDRPGSLELAIQRQDQPGGRVMEDHHEYQTRYQPELSMSQTLAPAADLEPIIFDFTSACDPDWIFTSF</sequence>
<dbReference type="GO" id="GO:0003700">
    <property type="term" value="F:DNA-binding transcription factor activity"/>
    <property type="evidence" value="ECO:0007669"/>
    <property type="project" value="InterPro"/>
</dbReference>
<dbReference type="PANTHER" id="PTHR46910">
    <property type="entry name" value="TRANSCRIPTION FACTOR PDR1"/>
    <property type="match status" value="1"/>
</dbReference>
<evidence type="ECO:0000259" key="3">
    <source>
        <dbReference type="Pfam" id="PF04082"/>
    </source>
</evidence>
<dbReference type="CDD" id="cd12148">
    <property type="entry name" value="fungal_TF_MHR"/>
    <property type="match status" value="1"/>
</dbReference>
<dbReference type="OrthoDB" id="4320670at2759"/>
<reference evidence="4 5" key="1">
    <citation type="submission" date="2015-01" db="EMBL/GenBank/DDBJ databases">
        <title>The Genome Sequence of Cladophialophora immunda CBS83496.</title>
        <authorList>
            <consortium name="The Broad Institute Genomics Platform"/>
            <person name="Cuomo C."/>
            <person name="de Hoog S."/>
            <person name="Gorbushina A."/>
            <person name="Stielow B."/>
            <person name="Teixiera M."/>
            <person name="Abouelleil A."/>
            <person name="Chapman S.B."/>
            <person name="Priest M."/>
            <person name="Young S.K."/>
            <person name="Wortman J."/>
            <person name="Nusbaum C."/>
            <person name="Birren B."/>
        </authorList>
    </citation>
    <scope>NUCLEOTIDE SEQUENCE [LARGE SCALE GENOMIC DNA]</scope>
    <source>
        <strain evidence="4 5">CBS 83496</strain>
    </source>
</reference>
<protein>
    <recommendedName>
        <fullName evidence="3">Xylanolytic transcriptional activator regulatory domain-containing protein</fullName>
    </recommendedName>
</protein>
<accession>A0A0D2D0Q7</accession>
<gene>
    <name evidence="4" type="ORF">PV07_05197</name>
</gene>
<dbReference type="GO" id="GO:0003677">
    <property type="term" value="F:DNA binding"/>
    <property type="evidence" value="ECO:0007669"/>
    <property type="project" value="InterPro"/>
</dbReference>
<dbReference type="GO" id="GO:0008270">
    <property type="term" value="F:zinc ion binding"/>
    <property type="evidence" value="ECO:0007669"/>
    <property type="project" value="InterPro"/>
</dbReference>
<evidence type="ECO:0000313" key="4">
    <source>
        <dbReference type="EMBL" id="KIW29379.1"/>
    </source>
</evidence>
<dbReference type="InterPro" id="IPR007219">
    <property type="entry name" value="XnlR_reg_dom"/>
</dbReference>
<dbReference type="InterPro" id="IPR050987">
    <property type="entry name" value="AtrR-like"/>
</dbReference>
<dbReference type="Pfam" id="PF04082">
    <property type="entry name" value="Fungal_trans"/>
    <property type="match status" value="1"/>
</dbReference>
<organism evidence="4 5">
    <name type="scientific">Cladophialophora immunda</name>
    <dbReference type="NCBI Taxonomy" id="569365"/>
    <lineage>
        <taxon>Eukaryota</taxon>
        <taxon>Fungi</taxon>
        <taxon>Dikarya</taxon>
        <taxon>Ascomycota</taxon>
        <taxon>Pezizomycotina</taxon>
        <taxon>Eurotiomycetes</taxon>
        <taxon>Chaetothyriomycetidae</taxon>
        <taxon>Chaetothyriales</taxon>
        <taxon>Herpotrichiellaceae</taxon>
        <taxon>Cladophialophora</taxon>
    </lineage>
</organism>
<proteinExistence type="predicted"/>
<dbReference type="GO" id="GO:0006351">
    <property type="term" value="P:DNA-templated transcription"/>
    <property type="evidence" value="ECO:0007669"/>
    <property type="project" value="InterPro"/>
</dbReference>
<dbReference type="RefSeq" id="XP_016249595.1">
    <property type="nucleotide sequence ID" value="XM_016392076.1"/>
</dbReference>
<dbReference type="STRING" id="569365.A0A0D2D0Q7"/>
<dbReference type="EMBL" id="KN847042">
    <property type="protein sequence ID" value="KIW29379.1"/>
    <property type="molecule type" value="Genomic_DNA"/>
</dbReference>
<name>A0A0D2D0Q7_9EURO</name>
<keyword evidence="5" id="KW-1185">Reference proteome</keyword>
<dbReference type="GeneID" id="27344391"/>
<dbReference type="AlphaFoldDB" id="A0A0D2D0Q7"/>
<dbReference type="PANTHER" id="PTHR46910:SF13">
    <property type="entry name" value="SPECIFIC TRANSCRIPTION FACTOR, PUTATIVE (AFU_ORTHOLOGUE AFUA_4G06190)-RELATED"/>
    <property type="match status" value="1"/>
</dbReference>
<feature type="domain" description="Xylanolytic transcriptional activator regulatory" evidence="3">
    <location>
        <begin position="172"/>
        <end position="403"/>
    </location>
</feature>
<dbReference type="HOGENOM" id="CLU_416179_0_0_1"/>
<feature type="region of interest" description="Disordered" evidence="2">
    <location>
        <begin position="19"/>
        <end position="56"/>
    </location>
</feature>